<dbReference type="RefSeq" id="WP_093107058.1">
    <property type="nucleotide sequence ID" value="NZ_FNOS01000004.1"/>
</dbReference>
<dbReference type="InterPro" id="IPR028082">
    <property type="entry name" value="Peripla_BP_I"/>
</dbReference>
<dbReference type="PROSITE" id="PS00356">
    <property type="entry name" value="HTH_LACI_1"/>
    <property type="match status" value="1"/>
</dbReference>
<evidence type="ECO:0000256" key="2">
    <source>
        <dbReference type="ARBA" id="ARBA00023015"/>
    </source>
</evidence>
<dbReference type="Gene3D" id="3.40.50.2300">
    <property type="match status" value="2"/>
</dbReference>
<keyword evidence="7" id="KW-1185">Reference proteome</keyword>
<proteinExistence type="predicted"/>
<evidence type="ECO:0000256" key="3">
    <source>
        <dbReference type="ARBA" id="ARBA00023125"/>
    </source>
</evidence>
<keyword evidence="1" id="KW-0678">Repressor</keyword>
<evidence type="ECO:0000256" key="4">
    <source>
        <dbReference type="ARBA" id="ARBA00023163"/>
    </source>
</evidence>
<dbReference type="CDD" id="cd01392">
    <property type="entry name" value="HTH_LacI"/>
    <property type="match status" value="1"/>
</dbReference>
<keyword evidence="4" id="KW-0804">Transcription</keyword>
<dbReference type="SMART" id="SM00354">
    <property type="entry name" value="HTH_LACI"/>
    <property type="match status" value="1"/>
</dbReference>
<dbReference type="PROSITE" id="PS50932">
    <property type="entry name" value="HTH_LACI_2"/>
    <property type="match status" value="1"/>
</dbReference>
<dbReference type="EMBL" id="FNOS01000004">
    <property type="protein sequence ID" value="SDX93518.1"/>
    <property type="molecule type" value="Genomic_DNA"/>
</dbReference>
<protein>
    <submittedName>
        <fullName evidence="6">Transcriptional regulator, LacI family</fullName>
    </submittedName>
</protein>
<keyword evidence="3" id="KW-0238">DNA-binding</keyword>
<dbReference type="Gene3D" id="1.10.260.40">
    <property type="entry name" value="lambda repressor-like DNA-binding domains"/>
    <property type="match status" value="1"/>
</dbReference>
<dbReference type="Pfam" id="PF00356">
    <property type="entry name" value="LacI"/>
    <property type="match status" value="1"/>
</dbReference>
<dbReference type="InterPro" id="IPR010982">
    <property type="entry name" value="Lambda_DNA-bd_dom_sf"/>
</dbReference>
<dbReference type="SUPFAM" id="SSF53822">
    <property type="entry name" value="Periplasmic binding protein-like I"/>
    <property type="match status" value="1"/>
</dbReference>
<name>A0A1H3FT05_9BACI</name>
<feature type="domain" description="HTH lacI-type" evidence="5">
    <location>
        <begin position="4"/>
        <end position="59"/>
    </location>
</feature>
<evidence type="ECO:0000313" key="7">
    <source>
        <dbReference type="Proteomes" id="UP000198647"/>
    </source>
</evidence>
<dbReference type="InterPro" id="IPR046335">
    <property type="entry name" value="LacI/GalR-like_sensor"/>
</dbReference>
<reference evidence="6 7" key="1">
    <citation type="submission" date="2016-10" db="EMBL/GenBank/DDBJ databases">
        <authorList>
            <person name="Varghese N."/>
            <person name="Submissions S."/>
        </authorList>
    </citation>
    <scope>NUCLEOTIDE SEQUENCE [LARGE SCALE GENOMIC DNA]</scope>
    <source>
        <strain evidence="6 7">DSM 20748</strain>
    </source>
</reference>
<dbReference type="InterPro" id="IPR000843">
    <property type="entry name" value="HTH_LacI"/>
</dbReference>
<evidence type="ECO:0000259" key="5">
    <source>
        <dbReference type="PROSITE" id="PS50932"/>
    </source>
</evidence>
<comment type="caution">
    <text evidence="6">The sequence shown here is derived from an EMBL/GenBank/DDBJ whole genome shotgun (WGS) entry which is preliminary data.</text>
</comment>
<dbReference type="CDD" id="cd19977">
    <property type="entry name" value="PBP1_EndR-like"/>
    <property type="match status" value="1"/>
</dbReference>
<evidence type="ECO:0000313" key="6">
    <source>
        <dbReference type="EMBL" id="SDX93518.1"/>
    </source>
</evidence>
<organism evidence="6 7">
    <name type="scientific">Salimicrobium album</name>
    <dbReference type="NCBI Taxonomy" id="50717"/>
    <lineage>
        <taxon>Bacteria</taxon>
        <taxon>Bacillati</taxon>
        <taxon>Bacillota</taxon>
        <taxon>Bacilli</taxon>
        <taxon>Bacillales</taxon>
        <taxon>Bacillaceae</taxon>
        <taxon>Salimicrobium</taxon>
    </lineage>
</organism>
<dbReference type="Pfam" id="PF13377">
    <property type="entry name" value="Peripla_BP_3"/>
    <property type="match status" value="1"/>
</dbReference>
<dbReference type="PANTHER" id="PTHR30146:SF148">
    <property type="entry name" value="HTH-TYPE TRANSCRIPTIONAL REPRESSOR PURR-RELATED"/>
    <property type="match status" value="1"/>
</dbReference>
<gene>
    <name evidence="6" type="ORF">SAMN04488081_1650</name>
</gene>
<keyword evidence="2" id="KW-0805">Transcription regulation</keyword>
<sequence length="333" mass="37604">MKRVTMADVAQKANVSKSTVSQFLNQRYEFMGVKTKQRIEKAIEELGYQPNMIARSLKQKSSTTVGVIVANISHEFSTRIIQVIEHSLHQLNYHVIVCNAEDNPEKEKKYIDMLLAKQVDGLIIFPTSTNVNVYNELNVQDFPLVFIDRFVPEVEVPTIMLDNKQALCLAVKELDRAGYERVGILTNSTIFNVAPRVERIEGFKQACRKYGLPVDETFIRGVETGKMTEELRGIFQSHEPPEALVAGNDLVLMDILKYARDHHLRIPDDLAIIAVDDVSFSSIYNPAITTIAQPIEKMGEKASEILIEKILGNKNIEKDIIRFPAALVKRSSC</sequence>
<dbReference type="PANTHER" id="PTHR30146">
    <property type="entry name" value="LACI-RELATED TRANSCRIPTIONAL REPRESSOR"/>
    <property type="match status" value="1"/>
</dbReference>
<accession>A0A1H3FT05</accession>
<evidence type="ECO:0000256" key="1">
    <source>
        <dbReference type="ARBA" id="ARBA00022491"/>
    </source>
</evidence>
<dbReference type="SUPFAM" id="SSF47413">
    <property type="entry name" value="lambda repressor-like DNA-binding domains"/>
    <property type="match status" value="1"/>
</dbReference>
<dbReference type="Proteomes" id="UP000198647">
    <property type="component" value="Unassembled WGS sequence"/>
</dbReference>